<proteinExistence type="predicted"/>
<dbReference type="EMBL" id="JAGRRH010000009">
    <property type="protein sequence ID" value="KAG7364624.1"/>
    <property type="molecule type" value="Genomic_DNA"/>
</dbReference>
<dbReference type="Proteomes" id="UP000693970">
    <property type="component" value="Unassembled WGS sequence"/>
</dbReference>
<organism evidence="1 2">
    <name type="scientific">Nitzschia inconspicua</name>
    <dbReference type="NCBI Taxonomy" id="303405"/>
    <lineage>
        <taxon>Eukaryota</taxon>
        <taxon>Sar</taxon>
        <taxon>Stramenopiles</taxon>
        <taxon>Ochrophyta</taxon>
        <taxon>Bacillariophyta</taxon>
        <taxon>Bacillariophyceae</taxon>
        <taxon>Bacillariophycidae</taxon>
        <taxon>Bacillariales</taxon>
        <taxon>Bacillariaceae</taxon>
        <taxon>Nitzschia</taxon>
    </lineage>
</organism>
<keyword evidence="2" id="KW-1185">Reference proteome</keyword>
<dbReference type="AlphaFoldDB" id="A0A9K3LLG3"/>
<gene>
    <name evidence="1" type="ORF">IV203_037826</name>
</gene>
<protein>
    <submittedName>
        <fullName evidence="1">Uncharacterized protein</fullName>
    </submittedName>
</protein>
<reference evidence="1" key="2">
    <citation type="submission" date="2021-04" db="EMBL/GenBank/DDBJ databases">
        <authorList>
            <person name="Podell S."/>
        </authorList>
    </citation>
    <scope>NUCLEOTIDE SEQUENCE</scope>
    <source>
        <strain evidence="1">Hildebrandi</strain>
    </source>
</reference>
<name>A0A9K3LLG3_9STRA</name>
<sequence length="938" mass="104708">MPLTKIQALEYVLKNVFDLDGDDLLRESLKYHGITSIYELIIMQGDDVDKLTYVDEVNGVKKRVPIPWGKGQIINVFLDYLFYKEETGDSIDGKWTEIEKDDFNQFRTNTSYLRARLLAKDGVPVFKPVSNSPAPSTPAQVTGTASSAVMMFQKGIKRDQSHFPTPKSEPLNDSWHRTFEIQAHAQGVAHILDSKYSPSTPDEKEVSQPIQTFMDAVLEPKVQTAKGKEAVQKHEATKDSPAAYTDLVEHHKKSTAADIEARKGNIIIATISDGKFKGTASEFRTNWTKQLKPYGNLTGNGSVFGEVVKVNPIDFQHHYRLVSAAAVQFDDSLTHEDDPWDPGDSFDIDTPVYDLEAKAHVYTLRRQRSQSMGSPDHRRNQRILLPTEIWHAFSDEGKLAWDTLPEADRKMILAKIKPTNNPRIVQLHQQKQGEDMEELQDASADSPVETEQCNDKLQDHKAPQLQPSIWATFLAKDKSAPICQANMCITTRSVIHRVSSTSVKSNQSPVDITANVGIACQDCKVTYVSDRTGDAQGMDNYQLSSISSSTAGVYAVSHKGPVILILHKYALVGRGHFIHSPEQLEWFKHSVWDKSVHVGGLQRIKTADGYTIPIAMIHGLPSIRMRPPTDKELNTLPHIVMTSDTTWDPSALDFDHEEEDDQRFDIIKHKEAHPYSELFDEYGNYRRDITVQLSGTLCCPSSDPKEHLIDQCIVHVNCECELFLFDAQSHSVKETSPLVVPSTPRISSNSTPAYDKLRPMCGWIAVDMTNKTLQHTTQLARTTTGTLLKKVYRSHNPALNVIQHGEPVATDELFSDTPTVECGATPCQVFVGMTMDVANVNPRQTSTPFVNLLEDNVRPWGAPTKLVSDSAPIDISGRAKIVSLTALLGVTVDTSVLLWYHLWQPLGCALTWKILDAVISKVLHQLLLRPTSEGALNI</sequence>
<evidence type="ECO:0000313" key="2">
    <source>
        <dbReference type="Proteomes" id="UP000693970"/>
    </source>
</evidence>
<evidence type="ECO:0000313" key="1">
    <source>
        <dbReference type="EMBL" id="KAG7364624.1"/>
    </source>
</evidence>
<reference evidence="1" key="1">
    <citation type="journal article" date="2021" name="Sci. Rep.">
        <title>Diploid genomic architecture of Nitzschia inconspicua, an elite biomass production diatom.</title>
        <authorList>
            <person name="Oliver A."/>
            <person name="Podell S."/>
            <person name="Pinowska A."/>
            <person name="Traller J.C."/>
            <person name="Smith S.R."/>
            <person name="McClure R."/>
            <person name="Beliaev A."/>
            <person name="Bohutskyi P."/>
            <person name="Hill E.A."/>
            <person name="Rabines A."/>
            <person name="Zheng H."/>
            <person name="Allen L.Z."/>
            <person name="Kuo A."/>
            <person name="Grigoriev I.V."/>
            <person name="Allen A.E."/>
            <person name="Hazlebeck D."/>
            <person name="Allen E.E."/>
        </authorList>
    </citation>
    <scope>NUCLEOTIDE SEQUENCE</scope>
    <source>
        <strain evidence="1">Hildebrandi</strain>
    </source>
</reference>
<comment type="caution">
    <text evidence="1">The sequence shown here is derived from an EMBL/GenBank/DDBJ whole genome shotgun (WGS) entry which is preliminary data.</text>
</comment>
<accession>A0A9K3LLG3</accession>